<dbReference type="GO" id="GO:0071596">
    <property type="term" value="P:ubiquitin-dependent protein catabolic process via the N-end rule pathway"/>
    <property type="evidence" value="ECO:0007669"/>
    <property type="project" value="UniProtKB-UniRule"/>
</dbReference>
<evidence type="ECO:0000256" key="8">
    <source>
        <dbReference type="ARBA" id="ARBA00046341"/>
    </source>
</evidence>
<dbReference type="UniPathway" id="UPA00143"/>
<dbReference type="GO" id="GO:0008270">
    <property type="term" value="F:zinc ion binding"/>
    <property type="evidence" value="ECO:0007669"/>
    <property type="project" value="UniProtKB-UniRule"/>
</dbReference>
<keyword evidence="4 10" id="KW-0479">Metal-binding</keyword>
<dbReference type="Pfam" id="PF18995">
    <property type="entry name" value="PRT6_C"/>
    <property type="match status" value="1"/>
</dbReference>
<comment type="function">
    <text evidence="10">Ubiquitin ligase protein which is a component of the N-end rule pathway. Recognizes and binds to proteins bearing specific N-terminal residues that are destabilizing according to the N-end rule, leading to their ubiquitination and subsequent degradation.</text>
</comment>
<dbReference type="GO" id="GO:0061630">
    <property type="term" value="F:ubiquitin protein ligase activity"/>
    <property type="evidence" value="ECO:0007669"/>
    <property type="project" value="UniProtKB-UniRule"/>
</dbReference>
<comment type="catalytic activity">
    <reaction evidence="1 10">
        <text>S-ubiquitinyl-[E2 ubiquitin-conjugating enzyme]-L-cysteine + [acceptor protein]-L-lysine = [E2 ubiquitin-conjugating enzyme]-L-cysteine + N(6)-ubiquitinyl-[acceptor protein]-L-lysine.</text>
        <dbReference type="EC" id="2.3.2.27"/>
    </reaction>
</comment>
<proteinExistence type="inferred from homology"/>
<dbReference type="Pfam" id="PF02207">
    <property type="entry name" value="zf-UBR"/>
    <property type="match status" value="1"/>
</dbReference>
<dbReference type="CDD" id="cd19673">
    <property type="entry name" value="UBR-box_UBR3"/>
    <property type="match status" value="1"/>
</dbReference>
<dbReference type="VEuPathDB" id="AmoebaDB:EHI5A_126380"/>
<evidence type="ECO:0000313" key="12">
    <source>
        <dbReference type="EMBL" id="GAT95025.1"/>
    </source>
</evidence>
<comment type="caution">
    <text evidence="12">The sequence shown here is derived from an EMBL/GenBank/DDBJ whole genome shotgun (WGS) entry which is preliminary data.</text>
</comment>
<keyword evidence="5 10" id="KW-0863">Zinc-finger</keyword>
<evidence type="ECO:0000313" key="13">
    <source>
        <dbReference type="Proteomes" id="UP000078387"/>
    </source>
</evidence>
<comment type="similarity">
    <text evidence="8 10">Belongs to the E3 ubiquitin-protein ligase UBR1-like family.</text>
</comment>
<evidence type="ECO:0000256" key="1">
    <source>
        <dbReference type="ARBA" id="ARBA00000900"/>
    </source>
</evidence>
<dbReference type="InterPro" id="IPR044046">
    <property type="entry name" value="E3_ligase_UBR-like_C"/>
</dbReference>
<feature type="domain" description="UBR-type" evidence="11">
    <location>
        <begin position="49"/>
        <end position="122"/>
    </location>
</feature>
<name>A0A5K1UQG1_ENTHI</name>
<dbReference type="Proteomes" id="UP000078387">
    <property type="component" value="Unassembled WGS sequence"/>
</dbReference>
<evidence type="ECO:0000256" key="5">
    <source>
        <dbReference type="ARBA" id="ARBA00022771"/>
    </source>
</evidence>
<dbReference type="GO" id="GO:0000151">
    <property type="term" value="C:ubiquitin ligase complex"/>
    <property type="evidence" value="ECO:0007669"/>
    <property type="project" value="TreeGrafter"/>
</dbReference>
<dbReference type="Gene3D" id="2.10.110.30">
    <property type="match status" value="1"/>
</dbReference>
<reference evidence="12 13" key="1">
    <citation type="submission" date="2016-05" db="EMBL/GenBank/DDBJ databases">
        <title>First whole genome sequencing of Entamoeba histolytica HM1:IMSS-clone-6.</title>
        <authorList>
            <person name="Mukherjee Avik.K."/>
            <person name="Izumyama S."/>
            <person name="Nakada-Tsukui K."/>
            <person name="Nozaki T."/>
        </authorList>
    </citation>
    <scope>NUCLEOTIDE SEQUENCE [LARGE SCALE GENOMIC DNA]</scope>
    <source>
        <strain evidence="12 13">HM1:IMSS clone 6</strain>
    </source>
</reference>
<dbReference type="GO" id="GO:0016567">
    <property type="term" value="P:protein ubiquitination"/>
    <property type="evidence" value="ECO:0007669"/>
    <property type="project" value="UniProtKB-UniRule"/>
</dbReference>
<dbReference type="EMBL" id="BDEQ01000001">
    <property type="protein sequence ID" value="GAT95025.1"/>
    <property type="molecule type" value="Genomic_DNA"/>
</dbReference>
<dbReference type="VEuPathDB" id="AmoebaDB:EHI7A_117100"/>
<dbReference type="InterPro" id="IPR003126">
    <property type="entry name" value="Znf_UBR"/>
</dbReference>
<evidence type="ECO:0000256" key="2">
    <source>
        <dbReference type="ARBA" id="ARBA00004906"/>
    </source>
</evidence>
<evidence type="ECO:0000256" key="6">
    <source>
        <dbReference type="ARBA" id="ARBA00022786"/>
    </source>
</evidence>
<organism evidence="12 13">
    <name type="scientific">Entamoeba histolytica</name>
    <dbReference type="NCBI Taxonomy" id="5759"/>
    <lineage>
        <taxon>Eukaryota</taxon>
        <taxon>Amoebozoa</taxon>
        <taxon>Evosea</taxon>
        <taxon>Archamoebae</taxon>
        <taxon>Mastigamoebida</taxon>
        <taxon>Entamoebidae</taxon>
        <taxon>Entamoeba</taxon>
    </lineage>
</organism>
<dbReference type="OMA" id="IGCHECK"/>
<evidence type="ECO:0000256" key="3">
    <source>
        <dbReference type="ARBA" id="ARBA00022679"/>
    </source>
</evidence>
<dbReference type="EC" id="2.3.2.27" evidence="10"/>
<gene>
    <name evidence="12" type="ORF">CL6EHI_030770</name>
</gene>
<sequence length="1385" mass="159891">MSNSLSDNIILILSGEYPSSLPSQVILEIFENIPFEKVKEQCAPLVHSYCCRHVWGNDSKAFLYRCKTCETGPNSCICVECFQNGNHEGHEYYMQKSGSGGTCDCGSSISWKASGFCKYHGHHFEGNLYEITPEPWKSKFDEKMELLLTLLVEKLQIIFEKFHQGETIQQLEQYGILSIIKILRKCCEIDLFQFHVTELMKTNKQNYYCRMTLLDKNRKIGIDEFLIDMSMIDCEVFVDELSLFVMELLTNDKNTDRLYESFMDDLIYIMNNESPSNCMNDVFTKLTCQFTSCKQFNEKYFFGNVARSVSFIGVISKYFRQDAPTISLDSPKIISMNYYTTELSTIVTSNPSKLFSIPMLYQEYIRCLESIMFYHEELRELHQHVQYENLCDYSPFYCKEVLLGIGFTCLKSLSKEQLLNVIQDVTKRYLKLYNIHVKCSHPDVGINQPISMYYPLLTFLVYAISLTDSPFETFQTLPSPNLLLTYPIIFHQFLTELSYDQLWARNGQSVMLKTICCLPQYPEQLMSDTFLLQLASYKTEELLQLMIPLCKIDRIDEVIAKQKEISNECPKSVPSEIVAGSISLLKIINNMFSDPMLSNKLSQKQEIIYLFIHCLASRQTNASDIKKSIPSNVDGLRDMDIEEIFSEIVDIKQKKCYLKEEYWKYINPYCPYINSVNREVVCEEYSKKMNKSLPCIYQIEKRDPTLESCLLHLLHSPIVSDLCCKLIVGCHECKVVSLVEHLLRLRAAYHEGITYDNYHKNILTNLGEILANHREWKDASTIKLCKGTLLEDVFKGYESINGKEVKQSNDSKSKKLALLKKMAQKRDNFQKVSIVDIEKEEVEEDTKKEGCIICRSCEDSENDPLGFLGHIEATDAIRSAEYAESVEGVRGETKEECWKKPLGLIEGEWKWKPKRNNNWDVTKDDQEYRVLSSCPHKIHLECYLKDYEDSGNEENYYLSKSVYCPLCHTISNVFIEEHQPISIKLEDPSFEGIDSVINQCINSIPESVSSFNKSVNHTLSRTLTATVRFGIQNPVECSFLSMTSVVASTVMSLEIQMRSSRPTRYEHQLNTLYSYLQVIKKIAANLSIQFRKDVLEQICKFTSARSPILQLLRCYILFPEHWSTFLALADMHELLAIYSEIQQFSKFTPPVNCNTIVKESELPQYSKYSTENQLVDALAQTYLRRIAILKDVLTVSPEPLKTHYDFPIHETLKVLNEKNCQCVGYIQRPTIPQPFKFISLPSTYQQLINEVLKTRCCVCGIEASKIIYNCAICMTCGCLLCYKDKKHQDIIHSERPVYEHMIKCSGEVGIFLVVHSAILIIMTPKMHAQINGIYVDRFGESPDSSYLTKEMYGLNTQLLEKIERFYLTGEVSSSPELNFYVPKFH</sequence>
<feature type="zinc finger region" description="UBR-type" evidence="9">
    <location>
        <begin position="49"/>
        <end position="122"/>
    </location>
</feature>
<accession>A0A5K1UQG1</accession>
<dbReference type="SMART" id="SM00396">
    <property type="entry name" value="ZnF_UBR1"/>
    <property type="match status" value="1"/>
</dbReference>
<keyword evidence="3 10" id="KW-0808">Transferase</keyword>
<dbReference type="InterPro" id="IPR039164">
    <property type="entry name" value="UBR1-like"/>
</dbReference>
<evidence type="ECO:0000256" key="10">
    <source>
        <dbReference type="RuleBase" id="RU366018"/>
    </source>
</evidence>
<dbReference type="PANTHER" id="PTHR21497">
    <property type="entry name" value="UBIQUITIN LIGASE E3 ALPHA-RELATED"/>
    <property type="match status" value="1"/>
</dbReference>
<dbReference type="VEuPathDB" id="AmoebaDB:EHI8A_140360"/>
<evidence type="ECO:0000259" key="11">
    <source>
        <dbReference type="PROSITE" id="PS51157"/>
    </source>
</evidence>
<evidence type="ECO:0000256" key="7">
    <source>
        <dbReference type="ARBA" id="ARBA00022833"/>
    </source>
</evidence>
<dbReference type="VEuPathDB" id="AmoebaDB:KM1_172030"/>
<keyword evidence="7 10" id="KW-0862">Zinc</keyword>
<dbReference type="FunFam" id="2.10.110.30:FF:000002">
    <property type="entry name" value="Putative e3 ubiquitin-protein ligase ubr3"/>
    <property type="match status" value="1"/>
</dbReference>
<protein>
    <recommendedName>
        <fullName evidence="10">E3 ubiquitin-protein ligase</fullName>
        <ecNumber evidence="10">2.3.2.27</ecNumber>
    </recommendedName>
</protein>
<comment type="pathway">
    <text evidence="2 10">Protein modification; protein ubiquitination.</text>
</comment>
<evidence type="ECO:0000256" key="4">
    <source>
        <dbReference type="ARBA" id="ARBA00022723"/>
    </source>
</evidence>
<dbReference type="GO" id="GO:0005737">
    <property type="term" value="C:cytoplasm"/>
    <property type="evidence" value="ECO:0007669"/>
    <property type="project" value="TreeGrafter"/>
</dbReference>
<dbReference type="PROSITE" id="PS51157">
    <property type="entry name" value="ZF_UBR"/>
    <property type="match status" value="1"/>
</dbReference>
<dbReference type="VEuPathDB" id="AmoebaDB:EHI_030770"/>
<evidence type="ECO:0000256" key="9">
    <source>
        <dbReference type="PROSITE-ProRule" id="PRU00508"/>
    </source>
</evidence>
<dbReference type="PANTHER" id="PTHR21497:SF24">
    <property type="entry name" value="E3 UBIQUITIN-PROTEIN LIGASE UBR1"/>
    <property type="match status" value="1"/>
</dbReference>
<keyword evidence="6 10" id="KW-0833">Ubl conjugation pathway</keyword>